<dbReference type="InterPro" id="IPR007712">
    <property type="entry name" value="RelE/ParE_toxin"/>
</dbReference>
<dbReference type="Gene3D" id="3.30.2310.20">
    <property type="entry name" value="RelE-like"/>
    <property type="match status" value="1"/>
</dbReference>
<accession>A0A6S6U6R6</accession>
<evidence type="ECO:0000256" key="1">
    <source>
        <dbReference type="ARBA" id="ARBA00022649"/>
    </source>
</evidence>
<gene>
    <name evidence="2" type="ORF">HELGO_WM24151</name>
</gene>
<organism evidence="2">
    <name type="scientific">uncultured Sulfurovum sp</name>
    <dbReference type="NCBI Taxonomy" id="269237"/>
    <lineage>
        <taxon>Bacteria</taxon>
        <taxon>Pseudomonadati</taxon>
        <taxon>Campylobacterota</taxon>
        <taxon>Epsilonproteobacteria</taxon>
        <taxon>Campylobacterales</taxon>
        <taxon>Sulfurovaceae</taxon>
        <taxon>Sulfurovum</taxon>
        <taxon>environmental samples</taxon>
    </lineage>
</organism>
<name>A0A6S6U6R6_9BACT</name>
<dbReference type="AlphaFoldDB" id="A0A6S6U6R6"/>
<protein>
    <recommendedName>
        <fullName evidence="3">Plasmid stabilization protein</fullName>
    </recommendedName>
</protein>
<sequence length="95" mass="11269">MKIVKTETFQKSLKEILEYIANDKKSAAITFNRDLNKKIKALKNFPFMYHKSYYFDDEYIRDLTHKGYSVPYEVNLDKEAISIIGITKYKTPDFT</sequence>
<evidence type="ECO:0008006" key="3">
    <source>
        <dbReference type="Google" id="ProtNLM"/>
    </source>
</evidence>
<dbReference type="EMBL" id="CACVAZ010000188">
    <property type="protein sequence ID" value="CAA6824960.1"/>
    <property type="molecule type" value="Genomic_DNA"/>
</dbReference>
<keyword evidence="1" id="KW-1277">Toxin-antitoxin system</keyword>
<evidence type="ECO:0000313" key="2">
    <source>
        <dbReference type="EMBL" id="CAA6824960.1"/>
    </source>
</evidence>
<reference evidence="2" key="1">
    <citation type="submission" date="2020-01" db="EMBL/GenBank/DDBJ databases">
        <authorList>
            <person name="Meier V. D."/>
            <person name="Meier V D."/>
        </authorList>
    </citation>
    <scope>NUCLEOTIDE SEQUENCE</scope>
    <source>
        <strain evidence="2">HLG_WM_MAG_02</strain>
    </source>
</reference>
<dbReference type="Pfam" id="PF05016">
    <property type="entry name" value="ParE_toxin"/>
    <property type="match status" value="1"/>
</dbReference>
<proteinExistence type="predicted"/>
<dbReference type="InterPro" id="IPR035093">
    <property type="entry name" value="RelE/ParE_toxin_dom_sf"/>
</dbReference>